<gene>
    <name evidence="3" type="ORF">FXN65_08010</name>
</gene>
<keyword evidence="4" id="KW-1185">Reference proteome</keyword>
<name>A0A5J6QHI2_9GAMM</name>
<comment type="similarity">
    <text evidence="1">Belongs to the transglycosylase Slt family.</text>
</comment>
<dbReference type="PROSITE" id="PS51318">
    <property type="entry name" value="TAT"/>
    <property type="match status" value="1"/>
</dbReference>
<dbReference type="Pfam" id="PF01464">
    <property type="entry name" value="SLT"/>
    <property type="match status" value="1"/>
</dbReference>
<dbReference type="InterPro" id="IPR023346">
    <property type="entry name" value="Lysozyme-like_dom_sf"/>
</dbReference>
<evidence type="ECO:0000313" key="4">
    <source>
        <dbReference type="Proteomes" id="UP000327179"/>
    </source>
</evidence>
<evidence type="ECO:0000313" key="3">
    <source>
        <dbReference type="EMBL" id="QEY62014.1"/>
    </source>
</evidence>
<dbReference type="AlphaFoldDB" id="A0A5J6QHI2"/>
<dbReference type="EMBL" id="CP043311">
    <property type="protein sequence ID" value="QEY62014.1"/>
    <property type="molecule type" value="Genomic_DNA"/>
</dbReference>
<dbReference type="KEGG" id="plal:FXN65_08010"/>
<dbReference type="InterPro" id="IPR008258">
    <property type="entry name" value="Transglycosylase_SLT_dom_1"/>
</dbReference>
<dbReference type="Gene3D" id="3.40.190.10">
    <property type="entry name" value="Periplasmic binding protein-like II"/>
    <property type="match status" value="2"/>
</dbReference>
<dbReference type="PANTHER" id="PTHR37423">
    <property type="entry name" value="SOLUBLE LYTIC MUREIN TRANSGLYCOSYLASE-RELATED"/>
    <property type="match status" value="1"/>
</dbReference>
<dbReference type="PANTHER" id="PTHR37423:SF2">
    <property type="entry name" value="MEMBRANE-BOUND LYTIC MUREIN TRANSGLYCOSYLASE C"/>
    <property type="match status" value="1"/>
</dbReference>
<organism evidence="3 4">
    <name type="scientific">Metapseudomonas lalkuanensis</name>
    <dbReference type="NCBI Taxonomy" id="2604832"/>
    <lineage>
        <taxon>Bacteria</taxon>
        <taxon>Pseudomonadati</taxon>
        <taxon>Pseudomonadota</taxon>
        <taxon>Gammaproteobacteria</taxon>
        <taxon>Pseudomonadales</taxon>
        <taxon>Pseudomonadaceae</taxon>
        <taxon>Metapseudomonas</taxon>
    </lineage>
</organism>
<protein>
    <submittedName>
        <fullName evidence="3">Transglycosylase SLT domain-containing protein</fullName>
    </submittedName>
</protein>
<dbReference type="SUPFAM" id="SSF53955">
    <property type="entry name" value="Lysozyme-like"/>
    <property type="match status" value="1"/>
</dbReference>
<sequence>MTGTPMGTRTRRRPLRALLGSLALPAGLSMGLLPLQMALANAMPQEASRIALPILAPEPPPDRTDDFDCLRERRTIRILVPYSRTFFHIDQGRQKGVSHEVGLAFERWLNQRYPRQAGKRRWHVMFIPVSREQLLPSLVRGVGDIAAGGLVEGETARFGGQVVTAPGSFRADPVLVSGPSGEPIGSLDDLSGKEVAVPALGNDFWELLALNRTFIARGLAPIRVVPLAEGTEPEELLALVNAGVHAAVVVDRRVAEAWQPTLGRIAIQRPVDLDWGGHYAWAVRQNNPELHAVLAEFLAEQDRGSRLGRDLRDGRRDPGRFLGEPASAEELRRFRQLNRAFIASAGRYDLDPLMLMAQAFHESRFNQRARSSQGAVGVMQVLPSTAADPNVRVAGVRSSAERNVEAASKYLRFIADTYLDDPALDADDRMFMLLAAYNAGPGNLQKARRMARESGLDPDRWFGHVEAVVAREVGREPIDYVSNVYKYYIAYKFARDREESQPEGMLGRLEGI</sequence>
<feature type="domain" description="Transglycosylase SLT" evidence="2">
    <location>
        <begin position="341"/>
        <end position="453"/>
    </location>
</feature>
<dbReference type="Gene3D" id="1.10.530.10">
    <property type="match status" value="1"/>
</dbReference>
<dbReference type="Proteomes" id="UP000327179">
    <property type="component" value="Chromosome"/>
</dbReference>
<accession>A0A5J6QHI2</accession>
<dbReference type="InterPro" id="IPR006311">
    <property type="entry name" value="TAT_signal"/>
</dbReference>
<reference evidence="3 4" key="1">
    <citation type="submission" date="2019-08" db="EMBL/GenBank/DDBJ databases">
        <title>Whole-genome Sequencing of e-waste polymer degrading bacterium Pseudomonas sp. strain PE08.</title>
        <authorList>
            <person name="Kirdat K."/>
            <person name="Debbarma P."/>
            <person name="Narawade N."/>
            <person name="Suyal D."/>
            <person name="Thorat V."/>
            <person name="Shouche Y."/>
            <person name="Goel R."/>
            <person name="Yadav A."/>
        </authorList>
    </citation>
    <scope>NUCLEOTIDE SEQUENCE [LARGE SCALE GENOMIC DNA]</scope>
    <source>
        <strain evidence="3 4">PE08</strain>
    </source>
</reference>
<dbReference type="SUPFAM" id="SSF53850">
    <property type="entry name" value="Periplasmic binding protein-like II"/>
    <property type="match status" value="1"/>
</dbReference>
<evidence type="ECO:0000256" key="1">
    <source>
        <dbReference type="ARBA" id="ARBA00007734"/>
    </source>
</evidence>
<evidence type="ECO:0000259" key="2">
    <source>
        <dbReference type="Pfam" id="PF01464"/>
    </source>
</evidence>
<proteinExistence type="inferred from homology"/>